<feature type="region of interest" description="Disordered" evidence="1">
    <location>
        <begin position="75"/>
        <end position="129"/>
    </location>
</feature>
<reference evidence="2" key="1">
    <citation type="submission" date="2020-05" db="EMBL/GenBank/DDBJ databases">
        <title>Mycena genomes resolve the evolution of fungal bioluminescence.</title>
        <authorList>
            <person name="Tsai I.J."/>
        </authorList>
    </citation>
    <scope>NUCLEOTIDE SEQUENCE</scope>
    <source>
        <strain evidence="2">110903Hualien_Pintung</strain>
    </source>
</reference>
<feature type="compositionally biased region" description="Polar residues" evidence="1">
    <location>
        <begin position="75"/>
        <end position="94"/>
    </location>
</feature>
<organism evidence="2 3">
    <name type="scientific">Mycena chlorophos</name>
    <name type="common">Agaric fungus</name>
    <name type="synonym">Agaricus chlorophos</name>
    <dbReference type="NCBI Taxonomy" id="658473"/>
    <lineage>
        <taxon>Eukaryota</taxon>
        <taxon>Fungi</taxon>
        <taxon>Dikarya</taxon>
        <taxon>Basidiomycota</taxon>
        <taxon>Agaricomycotina</taxon>
        <taxon>Agaricomycetes</taxon>
        <taxon>Agaricomycetidae</taxon>
        <taxon>Agaricales</taxon>
        <taxon>Marasmiineae</taxon>
        <taxon>Mycenaceae</taxon>
        <taxon>Mycena</taxon>
    </lineage>
</organism>
<feature type="compositionally biased region" description="Polar residues" evidence="1">
    <location>
        <begin position="102"/>
        <end position="116"/>
    </location>
</feature>
<dbReference type="EMBL" id="JACAZE010000007">
    <property type="protein sequence ID" value="KAF7311033.1"/>
    <property type="molecule type" value="Genomic_DNA"/>
</dbReference>
<gene>
    <name evidence="2" type="ORF">HMN09_00646700</name>
</gene>
<accession>A0A8H6T4S8</accession>
<evidence type="ECO:0000256" key="1">
    <source>
        <dbReference type="SAM" id="MobiDB-lite"/>
    </source>
</evidence>
<proteinExistence type="predicted"/>
<sequence length="434" mass="47074">MAASHYLPPSSSVLIALSTLEPPPSPVLDAIEPSCSSDFTIPIVLDFVLDEPTAHRVSVGTFGPRHALGSFNTMHSTRQRPLSTNSIHSLNPVSESAPDTPPTRTIVPSPSNLSANSVNSGASLSPSPSISSQACTFRGDFSNSRAFADITLVPPQKHLALPAAPSENVPHSVAILRPVSVFEDAGWLKDMVVELLIDQEGFRFVKMPLRFGGFRKHVRGWCDAPDGGWALFRPAAGGPANTFPFHYAPLEGLPVLRRLTVNNDESRDYISRQATLSLKHPGVYTIHGSESYNSAPPTKSNASFDGKMQWRLEYLVDNKVEESGTKLVDGERLVSPVCLLCDPMLLHPAQGRKVKLLNVVKKGMTAKIVAERLELPLKPVGNATPHRRRSSQGADLGKRKDVAGRDGLRMDENTAFVERHILSPAKLAQMLDGV</sequence>
<dbReference type="Proteomes" id="UP000613580">
    <property type="component" value="Unassembled WGS sequence"/>
</dbReference>
<name>A0A8H6T4S8_MYCCL</name>
<comment type="caution">
    <text evidence="2">The sequence shown here is derived from an EMBL/GenBank/DDBJ whole genome shotgun (WGS) entry which is preliminary data.</text>
</comment>
<evidence type="ECO:0000313" key="3">
    <source>
        <dbReference type="Proteomes" id="UP000613580"/>
    </source>
</evidence>
<feature type="compositionally biased region" description="Low complexity" evidence="1">
    <location>
        <begin position="117"/>
        <end position="129"/>
    </location>
</feature>
<evidence type="ECO:0000313" key="2">
    <source>
        <dbReference type="EMBL" id="KAF7311033.1"/>
    </source>
</evidence>
<protein>
    <submittedName>
        <fullName evidence="2">Uncharacterized protein</fullName>
    </submittedName>
</protein>
<dbReference type="AlphaFoldDB" id="A0A8H6T4S8"/>
<feature type="region of interest" description="Disordered" evidence="1">
    <location>
        <begin position="380"/>
        <end position="404"/>
    </location>
</feature>
<dbReference type="OrthoDB" id="3269398at2759"/>
<keyword evidence="3" id="KW-1185">Reference proteome</keyword>